<dbReference type="SUPFAM" id="SSF51556">
    <property type="entry name" value="Metallo-dependent hydrolases"/>
    <property type="match status" value="1"/>
</dbReference>
<evidence type="ECO:0000313" key="2">
    <source>
        <dbReference type="EMBL" id="MCT7378146.1"/>
    </source>
</evidence>
<name>A0ABT2LUD1_9HYPH</name>
<accession>A0ABT2LUD1</accession>
<evidence type="ECO:0000313" key="3">
    <source>
        <dbReference type="Proteomes" id="UP001320831"/>
    </source>
</evidence>
<organism evidence="2 3">
    <name type="scientific">Chelativorans salis</name>
    <dbReference type="NCBI Taxonomy" id="2978478"/>
    <lineage>
        <taxon>Bacteria</taxon>
        <taxon>Pseudomonadati</taxon>
        <taxon>Pseudomonadota</taxon>
        <taxon>Alphaproteobacteria</taxon>
        <taxon>Hyphomicrobiales</taxon>
        <taxon>Phyllobacteriaceae</taxon>
        <taxon>Chelativorans</taxon>
    </lineage>
</organism>
<dbReference type="PANTHER" id="PTHR35563">
    <property type="entry name" value="BARREL METAL-DEPENDENT HYDROLASE, PUTATIVE (AFU_ORTHOLOGUE AFUA_1G16240)-RELATED"/>
    <property type="match status" value="1"/>
</dbReference>
<dbReference type="InterPro" id="IPR032466">
    <property type="entry name" value="Metal_Hydrolase"/>
</dbReference>
<protein>
    <submittedName>
        <fullName evidence="2">Amidohydrolase</fullName>
    </submittedName>
</protein>
<dbReference type="EMBL" id="JAOCZP010000011">
    <property type="protein sequence ID" value="MCT7378146.1"/>
    <property type="molecule type" value="Genomic_DNA"/>
</dbReference>
<dbReference type="Proteomes" id="UP001320831">
    <property type="component" value="Unassembled WGS sequence"/>
</dbReference>
<dbReference type="Gene3D" id="3.20.20.140">
    <property type="entry name" value="Metal-dependent hydrolases"/>
    <property type="match status" value="1"/>
</dbReference>
<keyword evidence="3" id="KW-1185">Reference proteome</keyword>
<dbReference type="InterPro" id="IPR006680">
    <property type="entry name" value="Amidohydro-rel"/>
</dbReference>
<gene>
    <name evidence="2" type="ORF">N5A92_24325</name>
</gene>
<proteinExistence type="predicted"/>
<sequence length="289" mass="31645">MTTVTDIHPHVISRDTTRFPLAPVGGKQSSWSAAHPTSHEDLVAAMDSAGVARAVVVQASTAYGHDNSYLAEAVARHPDRLTGVFSVDVLAPDAVEKIRYWRGKGLVGMRLFTTGTTTPDQADWLDAAASHPAWTYAEETGLPICVQMRPEGIVRLRRLLERFPGAKVILDHLARTPVDDGPPYAAGADLWDLTAFPGVHLKLTIRNIDWAASGKSTHAAFMDKLRTTFGFERIAWGSNFPAAERPLTELVARAREAFVTLSDDERRQVFSGTAERLYPMLRQMGSKAA</sequence>
<feature type="domain" description="Amidohydrolase-related" evidence="1">
    <location>
        <begin position="37"/>
        <end position="279"/>
    </location>
</feature>
<dbReference type="Pfam" id="PF04909">
    <property type="entry name" value="Amidohydro_2"/>
    <property type="match status" value="1"/>
</dbReference>
<evidence type="ECO:0000259" key="1">
    <source>
        <dbReference type="Pfam" id="PF04909"/>
    </source>
</evidence>
<dbReference type="InterPro" id="IPR052358">
    <property type="entry name" value="Aro_Compnd_Degr_Hydrolases"/>
</dbReference>
<dbReference type="PANTHER" id="PTHR35563:SF2">
    <property type="entry name" value="BARREL METAL-DEPENDENT HYDROLASE, PUTATIVE (AFU_ORTHOLOGUE AFUA_1G16240)-RELATED"/>
    <property type="match status" value="1"/>
</dbReference>
<dbReference type="RefSeq" id="WP_260906967.1">
    <property type="nucleotide sequence ID" value="NZ_JAOCZP010000011.1"/>
</dbReference>
<comment type="caution">
    <text evidence="2">The sequence shown here is derived from an EMBL/GenBank/DDBJ whole genome shotgun (WGS) entry which is preliminary data.</text>
</comment>
<reference evidence="2 3" key="1">
    <citation type="submission" date="2022-09" db="EMBL/GenBank/DDBJ databases">
        <title>Chelativorans salina sp. nov., a novel slightly halophilic bacterium isolated from a saline lake sediment enrichment.</title>
        <authorList>
            <person name="Gao L."/>
            <person name="Fang B.-Z."/>
            <person name="Li W.-J."/>
        </authorList>
    </citation>
    <scope>NUCLEOTIDE SEQUENCE [LARGE SCALE GENOMIC DNA]</scope>
    <source>
        <strain evidence="2 3">EGI FJ00035</strain>
    </source>
</reference>